<dbReference type="CDD" id="cd03468">
    <property type="entry name" value="PolY_like"/>
    <property type="match status" value="1"/>
</dbReference>
<comment type="caution">
    <text evidence="4">The sequence shown here is derived from an EMBL/GenBank/DDBJ whole genome shotgun (WGS) entry which is preliminary data.</text>
</comment>
<gene>
    <name evidence="4" type="ORF">GCM10010430_16810</name>
</gene>
<evidence type="ECO:0000256" key="1">
    <source>
        <dbReference type="ARBA" id="ARBA00022763"/>
    </source>
</evidence>
<evidence type="ECO:0000313" key="4">
    <source>
        <dbReference type="EMBL" id="GAA2236528.1"/>
    </source>
</evidence>
<keyword evidence="1" id="KW-0227">DNA damage</keyword>
<dbReference type="Proteomes" id="UP001500305">
    <property type="component" value="Unassembled WGS sequence"/>
</dbReference>
<feature type="region of interest" description="Disordered" evidence="2">
    <location>
        <begin position="382"/>
        <end position="405"/>
    </location>
</feature>
<evidence type="ECO:0000256" key="2">
    <source>
        <dbReference type="SAM" id="MobiDB-lite"/>
    </source>
</evidence>
<dbReference type="InterPro" id="IPR050356">
    <property type="entry name" value="SulA_CellDiv_inhibitor"/>
</dbReference>
<reference evidence="4 5" key="1">
    <citation type="journal article" date="2019" name="Int. J. Syst. Evol. Microbiol.">
        <title>The Global Catalogue of Microorganisms (GCM) 10K type strain sequencing project: providing services to taxonomists for standard genome sequencing and annotation.</title>
        <authorList>
            <consortium name="The Broad Institute Genomics Platform"/>
            <consortium name="The Broad Institute Genome Sequencing Center for Infectious Disease"/>
            <person name="Wu L."/>
            <person name="Ma J."/>
        </authorList>
    </citation>
    <scope>NUCLEOTIDE SEQUENCE [LARGE SCALE GENOMIC DNA]</scope>
    <source>
        <strain evidence="4 5">JCM 7356</strain>
    </source>
</reference>
<dbReference type="PROSITE" id="PS50173">
    <property type="entry name" value="UMUC"/>
    <property type="match status" value="1"/>
</dbReference>
<dbReference type="InterPro" id="IPR001126">
    <property type="entry name" value="UmuC"/>
</dbReference>
<evidence type="ECO:0000259" key="3">
    <source>
        <dbReference type="PROSITE" id="PS50173"/>
    </source>
</evidence>
<dbReference type="InterPro" id="IPR043502">
    <property type="entry name" value="DNA/RNA_pol_sf"/>
</dbReference>
<dbReference type="SUPFAM" id="SSF56672">
    <property type="entry name" value="DNA/RNA polymerases"/>
    <property type="match status" value="1"/>
</dbReference>
<keyword evidence="5" id="KW-1185">Reference proteome</keyword>
<accession>A0ABN3DMJ7</accession>
<dbReference type="Pfam" id="PF00817">
    <property type="entry name" value="IMS"/>
    <property type="match status" value="1"/>
</dbReference>
<dbReference type="Gene3D" id="3.40.1170.60">
    <property type="match status" value="1"/>
</dbReference>
<protein>
    <submittedName>
        <fullName evidence="4">DNA polymerase Y family protein</fullName>
    </submittedName>
</protein>
<dbReference type="PANTHER" id="PTHR35369">
    <property type="entry name" value="BLR3025 PROTEIN-RELATED"/>
    <property type="match status" value="1"/>
</dbReference>
<dbReference type="EMBL" id="BAAATR010000005">
    <property type="protein sequence ID" value="GAA2236528.1"/>
    <property type="molecule type" value="Genomic_DNA"/>
</dbReference>
<dbReference type="PANTHER" id="PTHR35369:SF2">
    <property type="entry name" value="BLR3025 PROTEIN"/>
    <property type="match status" value="1"/>
</dbReference>
<name>A0ABN3DMJ7_9ACTN</name>
<feature type="domain" description="UmuC" evidence="3">
    <location>
        <begin position="47"/>
        <end position="117"/>
    </location>
</feature>
<sequence length="592" mass="62176">MAVTAERGPNPDGGAGAGPGPGVPRVLVVWCPDWPVVATAPEAAGTDRAVAVLEAGRVLACSDAARAAGVRRGQRLRLAQRLCPALELRDRDPETETRLFEPVVAAVEAFTPRVEVLRPGMCAIPVKGPGRYFGGEAALATRVHAAVAAALARGMSRPAPDAQADAPPEAGVRLPTGQRVPGDGPEAANPEARVLPHCQVGVADGLFAAVLAARAGILVPDGRTAEFLAPYPVAALGDEPLAELLVRLGVHTVGDFAALSGRAVADRFGPTGTAAHRRARGLQSRPLVPRPEGLDLAVEHRFDPPELLAEPLIFIARTLAEQLHTRLAAAGLACRRFAVEVTCADGRSATRLWRHEGKLGPFALAERVRWQLQAWQTAGTFTPASAADSTDATDPADAAGSGEPAASAGFTTLRLVPDGLVPDQGRQLALWGQAVAEDRVERAVARVQAVLGHAGLRRAEPAGGRGPAEQLARVPWGEAYEAPAPAPWPGRVQDPAPSVVPRSPVPATVLDPDGLPVTVSGRAEVSAPPARLVLDGRLLEVTGWTGPWPAVEYWWDPDRRRRRARFQITVAGERALMLTAEGGHWSVEAAYD</sequence>
<proteinExistence type="predicted"/>
<organism evidence="4 5">
    <name type="scientific">Kitasatospora cystarginea</name>
    <dbReference type="NCBI Taxonomy" id="58350"/>
    <lineage>
        <taxon>Bacteria</taxon>
        <taxon>Bacillati</taxon>
        <taxon>Actinomycetota</taxon>
        <taxon>Actinomycetes</taxon>
        <taxon>Kitasatosporales</taxon>
        <taxon>Streptomycetaceae</taxon>
        <taxon>Kitasatospora</taxon>
    </lineage>
</organism>
<evidence type="ECO:0000313" key="5">
    <source>
        <dbReference type="Proteomes" id="UP001500305"/>
    </source>
</evidence>